<dbReference type="RefSeq" id="WP_372824716.1">
    <property type="nucleotide sequence ID" value="NZ_JARRIG010000007.1"/>
</dbReference>
<sequence>MPIRLCDPIYCRTVESYKGFSEAGLFGDGLEKVAREFRALVREHGGGVKGVLMALLEVDISPLFE</sequence>
<proteinExistence type="predicted"/>
<evidence type="ECO:0000313" key="1">
    <source>
        <dbReference type="EMBL" id="MFA4805245.1"/>
    </source>
</evidence>
<dbReference type="EMBL" id="JARRIG010000007">
    <property type="protein sequence ID" value="MFA4805245.1"/>
    <property type="molecule type" value="Genomic_DNA"/>
</dbReference>
<organism evidence="1 2">
    <name type="scientific">Pyrococcus kukulkanii</name>
    <dbReference type="NCBI Taxonomy" id="1609559"/>
    <lineage>
        <taxon>Archaea</taxon>
        <taxon>Methanobacteriati</taxon>
        <taxon>Methanobacteriota</taxon>
        <taxon>Thermococci</taxon>
        <taxon>Thermococcales</taxon>
        <taxon>Thermococcaceae</taxon>
        <taxon>Pyrococcus</taxon>
    </lineage>
</organism>
<accession>A0ABV4T695</accession>
<protein>
    <submittedName>
        <fullName evidence="1">Uncharacterized protein</fullName>
    </submittedName>
</protein>
<dbReference type="Proteomes" id="UP001571980">
    <property type="component" value="Unassembled WGS sequence"/>
</dbReference>
<comment type="caution">
    <text evidence="1">The sequence shown here is derived from an EMBL/GenBank/DDBJ whole genome shotgun (WGS) entry which is preliminary data.</text>
</comment>
<gene>
    <name evidence="1" type="ORF">P8X34_10955</name>
</gene>
<keyword evidence="2" id="KW-1185">Reference proteome</keyword>
<evidence type="ECO:0000313" key="2">
    <source>
        <dbReference type="Proteomes" id="UP001571980"/>
    </source>
</evidence>
<reference evidence="1 2" key="1">
    <citation type="submission" date="2023-03" db="EMBL/GenBank/DDBJ databases">
        <title>Speciation in Pyrococcus: adaptation to high temperature as a mechanism.</title>
        <authorList>
            <person name="Gu J."/>
        </authorList>
    </citation>
    <scope>NUCLEOTIDE SEQUENCE [LARGE SCALE GENOMIC DNA]</scope>
    <source>
        <strain evidence="1 2">LMOA34</strain>
    </source>
</reference>
<name>A0ABV4T695_9EURY</name>